<dbReference type="GO" id="GO:0016301">
    <property type="term" value="F:kinase activity"/>
    <property type="evidence" value="ECO:0007669"/>
    <property type="project" value="UniProtKB-KW"/>
</dbReference>
<dbReference type="SUPFAM" id="SSF51621">
    <property type="entry name" value="Phosphoenolpyruvate/pyruvate domain"/>
    <property type="match status" value="1"/>
</dbReference>
<dbReference type="Gene3D" id="3.20.20.60">
    <property type="entry name" value="Phosphoenolpyruvate-binding domains"/>
    <property type="match status" value="1"/>
</dbReference>
<accession>A0A1W1CLX4</accession>
<evidence type="ECO:0000256" key="4">
    <source>
        <dbReference type="ARBA" id="ARBA00022723"/>
    </source>
</evidence>
<dbReference type="Gene3D" id="3.50.30.10">
    <property type="entry name" value="Phosphohistidine domain"/>
    <property type="match status" value="1"/>
</dbReference>
<dbReference type="Pfam" id="PF00381">
    <property type="entry name" value="PTS-HPr"/>
    <property type="match status" value="1"/>
</dbReference>
<dbReference type="PANTHER" id="PTHR46244:SF6">
    <property type="entry name" value="PHOSPHOENOLPYRUVATE-PROTEIN PHOSPHOTRANSFERASE"/>
    <property type="match status" value="1"/>
</dbReference>
<dbReference type="InterPro" id="IPR000121">
    <property type="entry name" value="PEP_util_C"/>
</dbReference>
<dbReference type="AlphaFoldDB" id="A0A1W1CLX4"/>
<comment type="cofactor">
    <cofactor evidence="1">
        <name>Mg(2+)</name>
        <dbReference type="ChEBI" id="CHEBI:18420"/>
    </cofactor>
</comment>
<name>A0A1W1CLX4_9ZZZZ</name>
<dbReference type="InterPro" id="IPR035895">
    <property type="entry name" value="HPr-like_sf"/>
</dbReference>
<dbReference type="GO" id="GO:0008965">
    <property type="term" value="F:phosphoenolpyruvate-protein phosphotransferase activity"/>
    <property type="evidence" value="ECO:0007669"/>
    <property type="project" value="UniProtKB-EC"/>
</dbReference>
<keyword evidence="3 8" id="KW-0808">Transferase</keyword>
<dbReference type="SUPFAM" id="SSF52009">
    <property type="entry name" value="Phosphohistidine domain"/>
    <property type="match status" value="1"/>
</dbReference>
<dbReference type="PROSITE" id="PS51350">
    <property type="entry name" value="PTS_HPR_DOM"/>
    <property type="match status" value="1"/>
</dbReference>
<evidence type="ECO:0000313" key="8">
    <source>
        <dbReference type="EMBL" id="SFV66774.1"/>
    </source>
</evidence>
<dbReference type="GO" id="GO:0046872">
    <property type="term" value="F:metal ion binding"/>
    <property type="evidence" value="ECO:0007669"/>
    <property type="project" value="UniProtKB-KW"/>
</dbReference>
<dbReference type="EMBL" id="FPHE01000157">
    <property type="protein sequence ID" value="SFV66774.1"/>
    <property type="molecule type" value="Genomic_DNA"/>
</dbReference>
<dbReference type="InterPro" id="IPR040442">
    <property type="entry name" value="Pyrv_kinase-like_dom_sf"/>
</dbReference>
<evidence type="ECO:0000259" key="7">
    <source>
        <dbReference type="PROSITE" id="PS51350"/>
    </source>
</evidence>
<sequence length="612" mass="68594">MEFFKQLFKKKIETTLTITSANGLHIRPIAKFVNEVKKFNTTTTIVAHNQEVSATQVPKILALALENGQSFTLRCVGGEAQKASKHLSSFFVQLMEEDKVVEEIEQESENYIGATLTGQTIAKGVTTAPIVIYQKTEQESKQGGLSLQSAIKKTGEELSELYEENKTKDEAQIFLAQKELLNSELFEKDFQNIEEEIKKLKGTKFESRVSDYQDLKQRILAHMGVVTKLHLPDTPYILLADDLLPSEISKLTKTPIQGVILQKGTPTSHASILLRSEAIPSMIINAPICKGNPCGYPTAILDASSGNLILEPTESDLEKATKREKEFKEQQEQSYQKRFDSTKTKNGKSIKILANIADIDSAKEAKEQGADGVGLFRTEFLFTEVKPTIEQQTKAYLEIFELFDNITIRTLDIGGDKSLPYINIEQEDNPFLGIRGIRFSLQEKTLFKEQLLAIYRAVDLATPNKTIKIMFPMVSEIEEFTQAKNIAQRVAKENNIDISNIQFGIMLEVPCVIFALKEFDKVVDFYSIGTNDLTQYLFAIERTHPTLTANATSPMIISALKQIIETTQKPISICGELAGVEEVTEKLIEMNYNTLSISAKLIPSLKEKIRNV</sequence>
<proteinExistence type="inferred from homology"/>
<dbReference type="PANTHER" id="PTHR46244">
    <property type="entry name" value="PHOSPHOENOLPYRUVATE-PROTEIN PHOSPHOTRANSFERASE"/>
    <property type="match status" value="1"/>
</dbReference>
<feature type="domain" description="HPr" evidence="7">
    <location>
        <begin position="11"/>
        <end position="103"/>
    </location>
</feature>
<dbReference type="Gene3D" id="3.30.1340.10">
    <property type="entry name" value="HPr-like"/>
    <property type="match status" value="1"/>
</dbReference>
<keyword evidence="5" id="KW-0418">Kinase</keyword>
<dbReference type="PRINTS" id="PR00107">
    <property type="entry name" value="PHOSPHOCPHPR"/>
</dbReference>
<protein>
    <submittedName>
        <fullName evidence="8">Phosphoenolpyruvate-protein phosphotransferase of PTS system</fullName>
        <ecNumber evidence="8">2.7.3.9</ecNumber>
    </submittedName>
</protein>
<dbReference type="SUPFAM" id="SSF55594">
    <property type="entry name" value="HPr-like"/>
    <property type="match status" value="1"/>
</dbReference>
<dbReference type="InterPro" id="IPR036637">
    <property type="entry name" value="Phosphohistidine_dom_sf"/>
</dbReference>
<evidence type="ECO:0000256" key="3">
    <source>
        <dbReference type="ARBA" id="ARBA00022679"/>
    </source>
</evidence>
<dbReference type="InterPro" id="IPR036618">
    <property type="entry name" value="PtsI_HPr-bd_sf"/>
</dbReference>
<dbReference type="InterPro" id="IPR000032">
    <property type="entry name" value="HPr-like"/>
</dbReference>
<comment type="similarity">
    <text evidence="2">Belongs to the PEP-utilizing enzyme family.</text>
</comment>
<dbReference type="InterPro" id="IPR008279">
    <property type="entry name" value="PEP-util_enz_mobile_dom"/>
</dbReference>
<dbReference type="PRINTS" id="PR01736">
    <property type="entry name" value="PHPHTRNFRASE"/>
</dbReference>
<evidence type="ECO:0000256" key="2">
    <source>
        <dbReference type="ARBA" id="ARBA00007837"/>
    </source>
</evidence>
<dbReference type="Pfam" id="PF00391">
    <property type="entry name" value="PEP-utilizers"/>
    <property type="match status" value="1"/>
</dbReference>
<dbReference type="GO" id="GO:0009401">
    <property type="term" value="P:phosphoenolpyruvate-dependent sugar phosphotransferase system"/>
    <property type="evidence" value="ECO:0007669"/>
    <property type="project" value="InterPro"/>
</dbReference>
<reference evidence="8" key="1">
    <citation type="submission" date="2016-10" db="EMBL/GenBank/DDBJ databases">
        <authorList>
            <person name="de Groot N.N."/>
        </authorList>
    </citation>
    <scope>NUCLEOTIDE SEQUENCE</scope>
</reference>
<dbReference type="NCBIfam" id="TIGR01003">
    <property type="entry name" value="PTS_HPr_family"/>
    <property type="match status" value="1"/>
</dbReference>
<keyword evidence="4" id="KW-0479">Metal-binding</keyword>
<dbReference type="InterPro" id="IPR050499">
    <property type="entry name" value="PEP-utilizing_PTS_enzyme"/>
</dbReference>
<keyword evidence="6" id="KW-0460">Magnesium</keyword>
<evidence type="ECO:0000256" key="5">
    <source>
        <dbReference type="ARBA" id="ARBA00022777"/>
    </source>
</evidence>
<organism evidence="8">
    <name type="scientific">hydrothermal vent metagenome</name>
    <dbReference type="NCBI Taxonomy" id="652676"/>
    <lineage>
        <taxon>unclassified sequences</taxon>
        <taxon>metagenomes</taxon>
        <taxon>ecological metagenomes</taxon>
    </lineage>
</organism>
<evidence type="ECO:0000256" key="1">
    <source>
        <dbReference type="ARBA" id="ARBA00001946"/>
    </source>
</evidence>
<gene>
    <name evidence="8" type="ORF">MNB_SV-12-1199</name>
</gene>
<dbReference type="InterPro" id="IPR015813">
    <property type="entry name" value="Pyrv/PenolPyrv_kinase-like_dom"/>
</dbReference>
<dbReference type="Pfam" id="PF02896">
    <property type="entry name" value="PEP-utilizers_C"/>
    <property type="match status" value="1"/>
</dbReference>
<dbReference type="EC" id="2.7.3.9" evidence="8"/>
<evidence type="ECO:0000256" key="6">
    <source>
        <dbReference type="ARBA" id="ARBA00022842"/>
    </source>
</evidence>
<keyword evidence="8" id="KW-0670">Pyruvate</keyword>
<dbReference type="SUPFAM" id="SSF47831">
    <property type="entry name" value="Enzyme I of the PEP:sugar phosphotransferase system HPr-binding (sub)domain"/>
    <property type="match status" value="1"/>
</dbReference>